<proteinExistence type="predicted"/>
<feature type="compositionally biased region" description="Basic and acidic residues" evidence="1">
    <location>
        <begin position="140"/>
        <end position="152"/>
    </location>
</feature>
<dbReference type="Proteomes" id="UP000272942">
    <property type="component" value="Unassembled WGS sequence"/>
</dbReference>
<reference evidence="2 3" key="2">
    <citation type="submission" date="2018-11" db="EMBL/GenBank/DDBJ databases">
        <authorList>
            <consortium name="Pathogen Informatics"/>
        </authorList>
    </citation>
    <scope>NUCLEOTIDE SEQUENCE [LARGE SCALE GENOMIC DNA]</scope>
    <source>
        <strain evidence="2 3">Egypt</strain>
    </source>
</reference>
<feature type="region of interest" description="Disordered" evidence="1">
    <location>
        <begin position="56"/>
        <end position="86"/>
    </location>
</feature>
<gene>
    <name evidence="2" type="ORF">ECPE_LOCUS5649</name>
</gene>
<protein>
    <submittedName>
        <fullName evidence="4">PH domain-containing protein</fullName>
    </submittedName>
</protein>
<feature type="region of interest" description="Disordered" evidence="1">
    <location>
        <begin position="474"/>
        <end position="523"/>
    </location>
</feature>
<feature type="compositionally biased region" description="Polar residues" evidence="1">
    <location>
        <begin position="628"/>
        <end position="647"/>
    </location>
</feature>
<evidence type="ECO:0000313" key="3">
    <source>
        <dbReference type="Proteomes" id="UP000272942"/>
    </source>
</evidence>
<feature type="region of interest" description="Disordered" evidence="1">
    <location>
        <begin position="108"/>
        <end position="173"/>
    </location>
</feature>
<dbReference type="EMBL" id="UZAN01042531">
    <property type="protein sequence ID" value="VDP76141.1"/>
    <property type="molecule type" value="Genomic_DNA"/>
</dbReference>
<evidence type="ECO:0000313" key="4">
    <source>
        <dbReference type="WBParaSite" id="ECPE_0000566201-mRNA-1"/>
    </source>
</evidence>
<feature type="compositionally biased region" description="Polar residues" evidence="1">
    <location>
        <begin position="241"/>
        <end position="250"/>
    </location>
</feature>
<sequence>MFISCGEKYGRDHLLNIVSMDPTVLVRVLFSKEEQRQQWFNLLRENTVITAHRAASLQQQQHNQQQRAQRMASSSLAHRPGTGATSAVASMANGAAATMTTTTTSATAAAAAAVPPPSPRGPSVESNAGTISPRRVIRKLSPDSRSLSHEPDSGLFTSSGSPRSVRLRGVGSHHKARSSAAAAAAAAGPLLDTSDSAGSIDDLVSPVDRLHMTINQINRLIEQIRPVLLESGLDPPESHLHSQQAPTKSSMVEGDTESGGDAAEKPKVNNMDDLVMLLFDLTREWLGCLSRTVAQTYHQRRGSSLVPLEADREDVESTGPETTGGRSPQIPKRSGSFNMKRQSSLSWTAGSDSTSVKESAVKSSTPPAGPGQSVAADYRRPSEPNPTNVGSLTLSTPNLLQFEAPPPLPGSGARPTVVMKVHDLRRSKRGRTARSISMSKSRTVTESERAFADRIELLASKLVHAVRQYKQMTAASSSAQDEAETTAELPVRSGTTPLEYMSDEDRAETDSAEQSELDYSEPLADCIPAVVGDENEVNNDEEERVSIGCEQASQLDENEEAFTQDEASSKADTLRPSAEKLVTTTATLSRLDTQPKNGTPESDTRESDDPTSSTLSAGVEAMADVETDTISAATLSSSGGIRDSGSNRAAADSGGGGCDGSVIELGTG</sequence>
<evidence type="ECO:0000256" key="1">
    <source>
        <dbReference type="SAM" id="MobiDB-lite"/>
    </source>
</evidence>
<keyword evidence="3" id="KW-1185">Reference proteome</keyword>
<feature type="region of interest" description="Disordered" evidence="1">
    <location>
        <begin position="298"/>
        <end position="393"/>
    </location>
</feature>
<feature type="compositionally biased region" description="Acidic residues" evidence="1">
    <location>
        <begin position="501"/>
        <end position="519"/>
    </location>
</feature>
<reference evidence="4" key="1">
    <citation type="submission" date="2016-06" db="UniProtKB">
        <authorList>
            <consortium name="WormBaseParasite"/>
        </authorList>
    </citation>
    <scope>IDENTIFICATION</scope>
</reference>
<organism evidence="4">
    <name type="scientific">Echinostoma caproni</name>
    <dbReference type="NCBI Taxonomy" id="27848"/>
    <lineage>
        <taxon>Eukaryota</taxon>
        <taxon>Metazoa</taxon>
        <taxon>Spiralia</taxon>
        <taxon>Lophotrochozoa</taxon>
        <taxon>Platyhelminthes</taxon>
        <taxon>Trematoda</taxon>
        <taxon>Digenea</taxon>
        <taxon>Plagiorchiida</taxon>
        <taxon>Echinostomata</taxon>
        <taxon>Echinostomatoidea</taxon>
        <taxon>Echinostomatidae</taxon>
        <taxon>Echinostoma</taxon>
    </lineage>
</organism>
<accession>A0A183AFB4</accession>
<name>A0A183AFB4_9TREM</name>
<feature type="compositionally biased region" description="Low complexity" evidence="1">
    <location>
        <begin position="56"/>
        <end position="75"/>
    </location>
</feature>
<evidence type="ECO:0000313" key="2">
    <source>
        <dbReference type="EMBL" id="VDP76141.1"/>
    </source>
</evidence>
<feature type="region of interest" description="Disordered" evidence="1">
    <location>
        <begin position="551"/>
        <end position="668"/>
    </location>
</feature>
<dbReference type="AlphaFoldDB" id="A0A183AFB4"/>
<feature type="compositionally biased region" description="Polar residues" evidence="1">
    <location>
        <begin position="335"/>
        <end position="366"/>
    </location>
</feature>
<feature type="region of interest" description="Disordered" evidence="1">
    <location>
        <begin position="232"/>
        <end position="267"/>
    </location>
</feature>
<dbReference type="WBParaSite" id="ECPE_0000566201-mRNA-1">
    <property type="protein sequence ID" value="ECPE_0000566201-mRNA-1"/>
    <property type="gene ID" value="ECPE_0000566201"/>
</dbReference>
<dbReference type="OrthoDB" id="10688756at2759"/>
<feature type="compositionally biased region" description="Polar residues" evidence="1">
    <location>
        <begin position="582"/>
        <end position="601"/>
    </location>
</feature>